<dbReference type="EMBL" id="CP002098">
    <property type="protein sequence ID" value="ADM27647.1"/>
    <property type="molecule type" value="Genomic_DNA"/>
</dbReference>
<evidence type="ECO:0000313" key="1">
    <source>
        <dbReference type="EMBL" id="ADM27647.1"/>
    </source>
</evidence>
<evidence type="ECO:0000313" key="2">
    <source>
        <dbReference type="Proteomes" id="UP000001304"/>
    </source>
</evidence>
<dbReference type="BioCyc" id="IAGG583356:GHAH-813-MONOMER"/>
<dbReference type="AlphaFoldDB" id="E0STN1"/>
<dbReference type="STRING" id="583356.Igag_0824"/>
<name>E0STN1_IGNAA</name>
<dbReference type="Proteomes" id="UP000001304">
    <property type="component" value="Chromosome"/>
</dbReference>
<sequence length="56" mass="6635">MFITMFQKKNRNLCYISCNRSLCCEKYGRCGEICGELDGYGDRTVFRIRMYVAFVM</sequence>
<dbReference type="KEGG" id="iag:Igag_0824"/>
<accession>E0STN1</accession>
<gene>
    <name evidence="1" type="ordered locus">Igag_0824</name>
</gene>
<proteinExistence type="predicted"/>
<keyword evidence="2" id="KW-1185">Reference proteome</keyword>
<protein>
    <submittedName>
        <fullName evidence="1">Uncharacterized protein</fullName>
    </submittedName>
</protein>
<reference evidence="1 2" key="1">
    <citation type="journal article" date="2010" name="Stand. Genomic Sci.">
        <title>Complete genome sequence of Ignisphaera aggregans type strain (AQ1.S1).</title>
        <authorList>
            <person name="Goker M."/>
            <person name="Held B."/>
            <person name="Lapidus A."/>
            <person name="Nolan M."/>
            <person name="Spring S."/>
            <person name="Yasawong M."/>
            <person name="Lucas S."/>
            <person name="Glavina Del Rio T."/>
            <person name="Tice H."/>
            <person name="Cheng J.F."/>
            <person name="Goodwin L."/>
            <person name="Tapia R."/>
            <person name="Pitluck S."/>
            <person name="Liolios K."/>
            <person name="Ivanova N."/>
            <person name="Mavromatis K."/>
            <person name="Mikhailova N."/>
            <person name="Pati A."/>
            <person name="Chen A."/>
            <person name="Palaniappan K."/>
            <person name="Brambilla E."/>
            <person name="Land M."/>
            <person name="Hauser L."/>
            <person name="Chang Y.J."/>
            <person name="Jeffries C.D."/>
            <person name="Brettin T."/>
            <person name="Detter J.C."/>
            <person name="Han C."/>
            <person name="Rohde M."/>
            <person name="Sikorski J."/>
            <person name="Woyke T."/>
            <person name="Bristow J."/>
            <person name="Eisen J.A."/>
            <person name="Markowitz V."/>
            <person name="Hugenholtz P."/>
            <person name="Kyrpides N.C."/>
            <person name="Klenk H.P."/>
        </authorList>
    </citation>
    <scope>NUCLEOTIDE SEQUENCE [LARGE SCALE GENOMIC DNA]</scope>
    <source>
        <strain evidence="2">DSM 17230 / JCM 13409 / AQ1.S1</strain>
    </source>
</reference>
<organism evidence="1 2">
    <name type="scientific">Ignisphaera aggregans (strain DSM 17230 / JCM 13409 / AQ1.S1)</name>
    <dbReference type="NCBI Taxonomy" id="583356"/>
    <lineage>
        <taxon>Archaea</taxon>
        <taxon>Thermoproteota</taxon>
        <taxon>Thermoprotei</taxon>
        <taxon>Desulfurococcales</taxon>
        <taxon>Desulfurococcaceae</taxon>
        <taxon>Ignisphaera</taxon>
    </lineage>
</organism>
<dbReference type="HOGENOM" id="CLU_3003118_0_0_2"/>